<sequence>MTSPEQQAAVKAAMHGVLLRQAGLAPDELVAEARGWLAEDRLGEVARAMASAAARYGLPLTEADLSVLAAVLQAEGAPLDALEGIDPAVDDPPLAWQFSVDRPDAPVAEDDPALAAVIDIVNGEPTAHGLWRAWRMPADGAPYPPPRPVYVVEADDGDLPALTARLQQALTAAGEAAPQVEVTSVNGYVPLYQRAARAYGALRWAATEAPDIKVARVFDAVDPASGPSFAPDHPRMTSEAERDQVLDYLRAGTALMITTATLDDVVDPARKGVVPMSFRTDGTWIWPDTVTYYLEHHHLEPDPELLAHIRDSGPRPPELDAVALHRAMEVLRRPPESEPVWNTRNG</sequence>
<accession>A0A840QGJ4</accession>
<organism evidence="1 2">
    <name type="scientific">Saccharopolyspora phatthalungensis</name>
    <dbReference type="NCBI Taxonomy" id="664693"/>
    <lineage>
        <taxon>Bacteria</taxon>
        <taxon>Bacillati</taxon>
        <taxon>Actinomycetota</taxon>
        <taxon>Actinomycetes</taxon>
        <taxon>Pseudonocardiales</taxon>
        <taxon>Pseudonocardiaceae</taxon>
        <taxon>Saccharopolyspora</taxon>
    </lineage>
</organism>
<gene>
    <name evidence="1" type="ORF">BJ970_007575</name>
</gene>
<evidence type="ECO:0000313" key="2">
    <source>
        <dbReference type="Proteomes" id="UP000584374"/>
    </source>
</evidence>
<reference evidence="1 2" key="1">
    <citation type="submission" date="2020-08" db="EMBL/GenBank/DDBJ databases">
        <title>Sequencing the genomes of 1000 actinobacteria strains.</title>
        <authorList>
            <person name="Klenk H.-P."/>
        </authorList>
    </citation>
    <scope>NUCLEOTIDE SEQUENCE [LARGE SCALE GENOMIC DNA]</scope>
    <source>
        <strain evidence="1 2">DSM 45584</strain>
    </source>
</reference>
<evidence type="ECO:0000313" key="1">
    <source>
        <dbReference type="EMBL" id="MBB5159974.1"/>
    </source>
</evidence>
<dbReference type="AlphaFoldDB" id="A0A840QGJ4"/>
<dbReference type="Proteomes" id="UP000584374">
    <property type="component" value="Unassembled WGS sequence"/>
</dbReference>
<dbReference type="EMBL" id="JACHIW010000004">
    <property type="protein sequence ID" value="MBB5159974.1"/>
    <property type="molecule type" value="Genomic_DNA"/>
</dbReference>
<comment type="caution">
    <text evidence="1">The sequence shown here is derived from an EMBL/GenBank/DDBJ whole genome shotgun (WGS) entry which is preliminary data.</text>
</comment>
<proteinExistence type="predicted"/>
<protein>
    <submittedName>
        <fullName evidence="1">Uncharacterized protein</fullName>
    </submittedName>
</protein>
<keyword evidence="2" id="KW-1185">Reference proteome</keyword>
<name>A0A840QGJ4_9PSEU</name>
<dbReference type="RefSeq" id="WP_246472287.1">
    <property type="nucleotide sequence ID" value="NZ_JACHIW010000004.1"/>
</dbReference>